<name>A0A8H5D291_9AGAR</name>
<comment type="caution">
    <text evidence="2">The sequence shown here is derived from an EMBL/GenBank/DDBJ whole genome shotgun (WGS) entry which is preliminary data.</text>
</comment>
<dbReference type="Proteomes" id="UP000559256">
    <property type="component" value="Unassembled WGS sequence"/>
</dbReference>
<dbReference type="Gene3D" id="3.40.50.1820">
    <property type="entry name" value="alpha/beta hydrolase"/>
    <property type="match status" value="1"/>
</dbReference>
<reference evidence="2 3" key="1">
    <citation type="journal article" date="2020" name="ISME J.">
        <title>Uncovering the hidden diversity of litter-decomposition mechanisms in mushroom-forming fungi.</title>
        <authorList>
            <person name="Floudas D."/>
            <person name="Bentzer J."/>
            <person name="Ahren D."/>
            <person name="Johansson T."/>
            <person name="Persson P."/>
            <person name="Tunlid A."/>
        </authorList>
    </citation>
    <scope>NUCLEOTIDE SEQUENCE [LARGE SCALE GENOMIC DNA]</scope>
    <source>
        <strain evidence="2 3">CBS 291.85</strain>
    </source>
</reference>
<evidence type="ECO:0000313" key="3">
    <source>
        <dbReference type="Proteomes" id="UP000559256"/>
    </source>
</evidence>
<dbReference type="InterPro" id="IPR029058">
    <property type="entry name" value="AB_hydrolase_fold"/>
</dbReference>
<keyword evidence="3" id="KW-1185">Reference proteome</keyword>
<gene>
    <name evidence="2" type="ORF">D9758_010371</name>
</gene>
<accession>A0A8H5D291</accession>
<dbReference type="Pfam" id="PF12697">
    <property type="entry name" value="Abhydrolase_6"/>
    <property type="match status" value="1"/>
</dbReference>
<evidence type="ECO:0000259" key="1">
    <source>
        <dbReference type="Pfam" id="PF12697"/>
    </source>
</evidence>
<dbReference type="SUPFAM" id="SSF53474">
    <property type="entry name" value="alpha/beta-Hydrolases"/>
    <property type="match status" value="1"/>
</dbReference>
<sequence>MTYTMCTPHTYSLPGNVEISFTDSGVPRADDSVAHDDYTTLIIIHGAAFTGESMAPIHTHSPTLNLRTVILTCRGYPGSTPFSEQELADQANGDTGFMKGLGAVMKDFLKEFISREGIPKAGEGRGSGGVVILGWSAGCIQAMSLFWDPDTRIFEDDEEGYELLKGYVSGLVLYDPPTTTFGCPNPPASVCDKCNLYVPFTDPAHADKSFEEKLKLFPRWVAAYYDHNIEFDSKGMKGVPEGLSSDSGSTGKEKKNSLDGWTEEDWKRLIKLDSAMNSDFRMLTPLPQKTLRKLKDCFFFDLSSDDTNKSTRNSKNFPNVRITYLLASKGTWNCNWTAHEIHRTFHEYRLQNQTSQRKNDLPVKRWINFTVMKGGNHFVHLDFTHRFLEITKNALLAPDSEELAVEVVSLEG</sequence>
<dbReference type="EMBL" id="JAACJM010000073">
    <property type="protein sequence ID" value="KAF5350812.1"/>
    <property type="molecule type" value="Genomic_DNA"/>
</dbReference>
<dbReference type="OrthoDB" id="5311491at2759"/>
<dbReference type="AlphaFoldDB" id="A0A8H5D291"/>
<protein>
    <recommendedName>
        <fullName evidence="1">AB hydrolase-1 domain-containing protein</fullName>
    </recommendedName>
</protein>
<evidence type="ECO:0000313" key="2">
    <source>
        <dbReference type="EMBL" id="KAF5350812.1"/>
    </source>
</evidence>
<proteinExistence type="predicted"/>
<feature type="domain" description="AB hydrolase-1" evidence="1">
    <location>
        <begin position="41"/>
        <end position="387"/>
    </location>
</feature>
<organism evidence="2 3">
    <name type="scientific">Tetrapyrgos nigripes</name>
    <dbReference type="NCBI Taxonomy" id="182062"/>
    <lineage>
        <taxon>Eukaryota</taxon>
        <taxon>Fungi</taxon>
        <taxon>Dikarya</taxon>
        <taxon>Basidiomycota</taxon>
        <taxon>Agaricomycotina</taxon>
        <taxon>Agaricomycetes</taxon>
        <taxon>Agaricomycetidae</taxon>
        <taxon>Agaricales</taxon>
        <taxon>Marasmiineae</taxon>
        <taxon>Marasmiaceae</taxon>
        <taxon>Tetrapyrgos</taxon>
    </lineage>
</organism>
<dbReference type="InterPro" id="IPR000073">
    <property type="entry name" value="AB_hydrolase_1"/>
</dbReference>